<dbReference type="EMBL" id="UOFN01000004">
    <property type="protein sequence ID" value="VAW72743.1"/>
    <property type="molecule type" value="Genomic_DNA"/>
</dbReference>
<dbReference type="InterPro" id="IPR023408">
    <property type="entry name" value="MscS_beta-dom_sf"/>
</dbReference>
<dbReference type="InterPro" id="IPR006685">
    <property type="entry name" value="MscS_channel_2nd"/>
</dbReference>
<feature type="transmembrane region" description="Helical" evidence="7">
    <location>
        <begin position="170"/>
        <end position="194"/>
    </location>
</feature>
<keyword evidence="3" id="KW-1003">Cell membrane</keyword>
<keyword evidence="5 7" id="KW-1133">Transmembrane helix</keyword>
<evidence type="ECO:0000256" key="7">
    <source>
        <dbReference type="SAM" id="Phobius"/>
    </source>
</evidence>
<dbReference type="GO" id="GO:0055085">
    <property type="term" value="P:transmembrane transport"/>
    <property type="evidence" value="ECO:0007669"/>
    <property type="project" value="InterPro"/>
</dbReference>
<dbReference type="InterPro" id="IPR010920">
    <property type="entry name" value="LSM_dom_sf"/>
</dbReference>
<dbReference type="InterPro" id="IPR049142">
    <property type="entry name" value="MS_channel_1st"/>
</dbReference>
<keyword evidence="4 7" id="KW-0812">Transmembrane</keyword>
<feature type="transmembrane region" description="Helical" evidence="7">
    <location>
        <begin position="26"/>
        <end position="47"/>
    </location>
</feature>
<feature type="domain" description="Mechanosensitive ion channel MscS C-terminal" evidence="9">
    <location>
        <begin position="330"/>
        <end position="414"/>
    </location>
</feature>
<evidence type="ECO:0000259" key="9">
    <source>
        <dbReference type="Pfam" id="PF21082"/>
    </source>
</evidence>
<gene>
    <name evidence="11" type="ORF">MNBD_GAMMA15-1893</name>
</gene>
<dbReference type="Gene3D" id="3.30.70.100">
    <property type="match status" value="1"/>
</dbReference>
<name>A0A3B0Y8N9_9ZZZZ</name>
<comment type="subcellular location">
    <subcellularLocation>
        <location evidence="1">Cell membrane</location>
        <topology evidence="1">Multi-pass membrane protein</topology>
    </subcellularLocation>
</comment>
<dbReference type="Pfam" id="PF21088">
    <property type="entry name" value="MS_channel_1st"/>
    <property type="match status" value="1"/>
</dbReference>
<dbReference type="AlphaFoldDB" id="A0A3B0Y8N9"/>
<evidence type="ECO:0000259" key="8">
    <source>
        <dbReference type="Pfam" id="PF00924"/>
    </source>
</evidence>
<dbReference type="SUPFAM" id="SSF82689">
    <property type="entry name" value="Mechanosensitive channel protein MscS (YggB), C-terminal domain"/>
    <property type="match status" value="1"/>
</dbReference>
<dbReference type="SUPFAM" id="SSF50182">
    <property type="entry name" value="Sm-like ribonucleoproteins"/>
    <property type="match status" value="1"/>
</dbReference>
<reference evidence="11" key="1">
    <citation type="submission" date="2018-06" db="EMBL/GenBank/DDBJ databases">
        <authorList>
            <person name="Zhirakovskaya E."/>
        </authorList>
    </citation>
    <scope>NUCLEOTIDE SEQUENCE</scope>
</reference>
<dbReference type="Pfam" id="PF00924">
    <property type="entry name" value="MS_channel_2nd"/>
    <property type="match status" value="1"/>
</dbReference>
<proteinExistence type="inferred from homology"/>
<dbReference type="InterPro" id="IPR011014">
    <property type="entry name" value="MscS_channel_TM-2"/>
</dbReference>
<dbReference type="Gene3D" id="2.30.30.60">
    <property type="match status" value="1"/>
</dbReference>
<dbReference type="SUPFAM" id="SSF82861">
    <property type="entry name" value="Mechanosensitive channel protein MscS (YggB), transmembrane region"/>
    <property type="match status" value="1"/>
</dbReference>
<accession>A0A3B0Y8N9</accession>
<sequence length="431" mass="47321">MFDEYLNKLKDWISQIDYVDVGWETLVLGLAVIGAVVVQNTLGRYLLNATSGTSTRTFRHITLRSLQRIVFPLSLLFGALVGRAVLASMKVNVLLLDLAVPLMLSLAMVRLVVYVLRKGLRPGPAVKAWEHFISTSIWILVAMHLVGWLPEVVNALDAFGFSLGDARVSLFTMLQLVVAVGALLVMATWLSAVIEQGLSRSEFISPGVRIGLAKTSKFGLYTLAALLSLSAVGIDLGALTVFGGALGVGLGFGLQRIASNFISGFILVFDRSIRPGDVISINDKFGWVQELRARYIVVRDRDGVETLIPNENLITTEVINWSYSDKQVRVKLPVQISYDDDPEQAMEVLLEATKVSPRVLSDPAPAARLIGFGDSGIDLELRVWIRDPQQGVANVRSDVNVAIWKGFKEAGISIPYPQQDLHIKEMPARVR</sequence>
<evidence type="ECO:0000256" key="6">
    <source>
        <dbReference type="ARBA" id="ARBA00023136"/>
    </source>
</evidence>
<protein>
    <submittedName>
        <fullName evidence="11">Potassium efflux system KefA protein / Small-conductance mechanosensitive channel</fullName>
    </submittedName>
</protein>
<dbReference type="InterPro" id="IPR011066">
    <property type="entry name" value="MscS_channel_C_sf"/>
</dbReference>
<feature type="transmembrane region" description="Helical" evidence="7">
    <location>
        <begin position="128"/>
        <end position="150"/>
    </location>
</feature>
<dbReference type="Pfam" id="PF21082">
    <property type="entry name" value="MS_channel_3rd"/>
    <property type="match status" value="1"/>
</dbReference>
<dbReference type="PANTHER" id="PTHR30347">
    <property type="entry name" value="POTASSIUM CHANNEL RELATED"/>
    <property type="match status" value="1"/>
</dbReference>
<dbReference type="InterPro" id="IPR052702">
    <property type="entry name" value="MscS-like_channel"/>
</dbReference>
<evidence type="ECO:0000313" key="11">
    <source>
        <dbReference type="EMBL" id="VAW72743.1"/>
    </source>
</evidence>
<dbReference type="PANTHER" id="PTHR30347:SF1">
    <property type="entry name" value="MECHANOSENSITIVE CHANNEL MSCK"/>
    <property type="match status" value="1"/>
</dbReference>
<dbReference type="GO" id="GO:0005886">
    <property type="term" value="C:plasma membrane"/>
    <property type="evidence" value="ECO:0007669"/>
    <property type="project" value="UniProtKB-SubCell"/>
</dbReference>
<organism evidence="11">
    <name type="scientific">hydrothermal vent metagenome</name>
    <dbReference type="NCBI Taxonomy" id="652676"/>
    <lineage>
        <taxon>unclassified sequences</taxon>
        <taxon>metagenomes</taxon>
        <taxon>ecological metagenomes</taxon>
    </lineage>
</organism>
<feature type="transmembrane region" description="Helical" evidence="7">
    <location>
        <begin position="98"/>
        <end position="116"/>
    </location>
</feature>
<evidence type="ECO:0000256" key="1">
    <source>
        <dbReference type="ARBA" id="ARBA00004651"/>
    </source>
</evidence>
<feature type="transmembrane region" description="Helical" evidence="7">
    <location>
        <begin position="68"/>
        <end position="86"/>
    </location>
</feature>
<feature type="domain" description="Mechanosensitive ion channel MscS" evidence="8">
    <location>
        <begin position="257"/>
        <end position="322"/>
    </location>
</feature>
<evidence type="ECO:0000256" key="4">
    <source>
        <dbReference type="ARBA" id="ARBA00022692"/>
    </source>
</evidence>
<feature type="transmembrane region" description="Helical" evidence="7">
    <location>
        <begin position="218"/>
        <end position="242"/>
    </location>
</feature>
<evidence type="ECO:0000259" key="10">
    <source>
        <dbReference type="Pfam" id="PF21088"/>
    </source>
</evidence>
<keyword evidence="6 7" id="KW-0472">Membrane</keyword>
<evidence type="ECO:0000256" key="3">
    <source>
        <dbReference type="ARBA" id="ARBA00022475"/>
    </source>
</evidence>
<evidence type="ECO:0000256" key="2">
    <source>
        <dbReference type="ARBA" id="ARBA00008017"/>
    </source>
</evidence>
<dbReference type="InterPro" id="IPR049278">
    <property type="entry name" value="MS_channel_C"/>
</dbReference>
<feature type="domain" description="Mechanosensitive ion channel transmembrane helices 2/3" evidence="10">
    <location>
        <begin position="215"/>
        <end position="255"/>
    </location>
</feature>
<dbReference type="Gene3D" id="1.10.287.1260">
    <property type="match status" value="1"/>
</dbReference>
<evidence type="ECO:0000256" key="5">
    <source>
        <dbReference type="ARBA" id="ARBA00022989"/>
    </source>
</evidence>
<comment type="similarity">
    <text evidence="2">Belongs to the MscS (TC 1.A.23) family.</text>
</comment>